<dbReference type="PANTHER" id="PTHR15615:SF32">
    <property type="entry name" value="PROTEIN KINASE COMPLEX COMPONENT, PUTATIVE (AFU_ORTHOLOGUE AFUA_2G07660)-RELATED"/>
    <property type="match status" value="1"/>
</dbReference>
<evidence type="ECO:0000313" key="3">
    <source>
        <dbReference type="Proteomes" id="UP001337655"/>
    </source>
</evidence>
<dbReference type="Gene3D" id="1.10.472.10">
    <property type="entry name" value="Cyclin-like"/>
    <property type="match status" value="1"/>
</dbReference>
<dbReference type="EMBL" id="JAVRRT010000012">
    <property type="protein sequence ID" value="KAK5167062.1"/>
    <property type="molecule type" value="Genomic_DNA"/>
</dbReference>
<dbReference type="InterPro" id="IPR036915">
    <property type="entry name" value="Cyclin-like_sf"/>
</dbReference>
<dbReference type="GO" id="GO:0005634">
    <property type="term" value="C:nucleus"/>
    <property type="evidence" value="ECO:0007669"/>
    <property type="project" value="TreeGrafter"/>
</dbReference>
<protein>
    <recommendedName>
        <fullName evidence="4">Cyclin-domain-containing protein</fullName>
    </recommendedName>
</protein>
<dbReference type="InterPro" id="IPR013922">
    <property type="entry name" value="Cyclin_PHO80-like"/>
</dbReference>
<gene>
    <name evidence="2" type="ORF">LTR77_007792</name>
</gene>
<dbReference type="GO" id="GO:0016538">
    <property type="term" value="F:cyclin-dependent protein serine/threonine kinase regulator activity"/>
    <property type="evidence" value="ECO:0007669"/>
    <property type="project" value="TreeGrafter"/>
</dbReference>
<reference evidence="2 3" key="1">
    <citation type="submission" date="2023-08" db="EMBL/GenBank/DDBJ databases">
        <title>Black Yeasts Isolated from many extreme environments.</title>
        <authorList>
            <person name="Coleine C."/>
            <person name="Stajich J.E."/>
            <person name="Selbmann L."/>
        </authorList>
    </citation>
    <scope>NUCLEOTIDE SEQUENCE [LARGE SCALE GENOMIC DNA]</scope>
    <source>
        <strain evidence="2 3">CCFEE 5935</strain>
    </source>
</reference>
<feature type="compositionally biased region" description="Basic and acidic residues" evidence="1">
    <location>
        <begin position="26"/>
        <end position="44"/>
    </location>
</feature>
<dbReference type="SUPFAM" id="SSF47954">
    <property type="entry name" value="Cyclin-like"/>
    <property type="match status" value="1"/>
</dbReference>
<sequence length="294" mass="32064">MEDGVSNGDADTTAPRTPPPPPSPKAAEKASVDHTHQSKSDEPLKLENEQWDIWSISAVAALRMLRDALDTLAEATGDIPPTPPVTQPTTPNTEEDRLLALRRLSSPEVALSIGSPEAHPHEPLAVTQDIPDITVQHAVVARRFFSKTAPAFSLDEYLQRIHQYCPHSPGVYLAAASLCHRLCVADLKVPATNRTVHRLALAAIRVSAKAVEDNKWHQKRMAGVGGVSISALTHLEIALCYLLDFELWMDDKVLARGIFLLQQAARQGAGARGKLSDQFKLKLPLRKKMALAQG</sequence>
<accession>A0AAV9P625</accession>
<dbReference type="GeneID" id="89929127"/>
<dbReference type="CDD" id="cd20558">
    <property type="entry name" value="CYCLIN_ScPCL7-like"/>
    <property type="match status" value="1"/>
</dbReference>
<dbReference type="GO" id="GO:0019901">
    <property type="term" value="F:protein kinase binding"/>
    <property type="evidence" value="ECO:0007669"/>
    <property type="project" value="InterPro"/>
</dbReference>
<evidence type="ECO:0000256" key="1">
    <source>
        <dbReference type="SAM" id="MobiDB-lite"/>
    </source>
</evidence>
<evidence type="ECO:0000313" key="2">
    <source>
        <dbReference type="EMBL" id="KAK5167062.1"/>
    </source>
</evidence>
<dbReference type="PANTHER" id="PTHR15615">
    <property type="match status" value="1"/>
</dbReference>
<dbReference type="GO" id="GO:0000307">
    <property type="term" value="C:cyclin-dependent protein kinase holoenzyme complex"/>
    <property type="evidence" value="ECO:0007669"/>
    <property type="project" value="TreeGrafter"/>
</dbReference>
<dbReference type="AlphaFoldDB" id="A0AAV9P625"/>
<keyword evidence="3" id="KW-1185">Reference proteome</keyword>
<dbReference type="RefSeq" id="XP_064656870.1">
    <property type="nucleotide sequence ID" value="XM_064805028.1"/>
</dbReference>
<comment type="caution">
    <text evidence="2">The sequence shown here is derived from an EMBL/GenBank/DDBJ whole genome shotgun (WGS) entry which is preliminary data.</text>
</comment>
<evidence type="ECO:0008006" key="4">
    <source>
        <dbReference type="Google" id="ProtNLM"/>
    </source>
</evidence>
<feature type="region of interest" description="Disordered" evidence="1">
    <location>
        <begin position="1"/>
        <end position="44"/>
    </location>
</feature>
<name>A0AAV9P625_9PEZI</name>
<dbReference type="Pfam" id="PF08613">
    <property type="entry name" value="Cyclin"/>
    <property type="match status" value="1"/>
</dbReference>
<organism evidence="2 3">
    <name type="scientific">Saxophila tyrrhenica</name>
    <dbReference type="NCBI Taxonomy" id="1690608"/>
    <lineage>
        <taxon>Eukaryota</taxon>
        <taxon>Fungi</taxon>
        <taxon>Dikarya</taxon>
        <taxon>Ascomycota</taxon>
        <taxon>Pezizomycotina</taxon>
        <taxon>Dothideomycetes</taxon>
        <taxon>Dothideomycetidae</taxon>
        <taxon>Mycosphaerellales</taxon>
        <taxon>Extremaceae</taxon>
        <taxon>Saxophila</taxon>
    </lineage>
</organism>
<dbReference type="Proteomes" id="UP001337655">
    <property type="component" value="Unassembled WGS sequence"/>
</dbReference>
<proteinExistence type="predicted"/>